<proteinExistence type="predicted"/>
<evidence type="ECO:0000313" key="3">
    <source>
        <dbReference type="Proteomes" id="UP000004756"/>
    </source>
</evidence>
<dbReference type="InterPro" id="IPR050499">
    <property type="entry name" value="PEP-utilizing_PTS_enzyme"/>
</dbReference>
<dbReference type="PANTHER" id="PTHR46244:SF3">
    <property type="entry name" value="PHOSPHOENOLPYRUVATE-PROTEIN PHOSPHOTRANSFERASE"/>
    <property type="match status" value="1"/>
</dbReference>
<sequence>MIIRTLDIGGDKEIPYMGLEKDENPFLGYRAIRFCLDRKEDIYKPQLRALLRASAFGNIRIMVPLVTCIEEYREARGLVEELKTELDEAGIAYKKDIQVGIMVETAAASLIADIFAREVDFFSIGTNDLTQYTMSVDRGNKKVSYLYSTFNPAVLRSIRHIIACGREAGIMVGMCGEAASDPMMIPLLLAFGLNEFSMSASAILRARKMVTEYSVQELQAVADKAMSFATTAEVEQYMKEFVESGTV</sequence>
<accession>C0D233</accession>
<dbReference type="EMBL" id="ACCJ01000252">
    <property type="protein sequence ID" value="EEG54613.1"/>
    <property type="molecule type" value="Genomic_DNA"/>
</dbReference>
<dbReference type="InterPro" id="IPR040442">
    <property type="entry name" value="Pyrv_kinase-like_dom_sf"/>
</dbReference>
<dbReference type="PANTHER" id="PTHR46244">
    <property type="entry name" value="PHOSPHOENOLPYRUVATE-PROTEIN PHOSPHOTRANSFERASE"/>
    <property type="match status" value="1"/>
</dbReference>
<comment type="caution">
    <text evidence="2">The sequence shown here is derived from an EMBL/GenBank/DDBJ whole genome shotgun (WGS) entry which is preliminary data.</text>
</comment>
<dbReference type="Proteomes" id="UP000004756">
    <property type="component" value="Unassembled WGS sequence"/>
</dbReference>
<protein>
    <submittedName>
        <fullName evidence="2">PEP-utilizing enzyme, TIM barrel domain protein</fullName>
    </submittedName>
</protein>
<dbReference type="HOGENOM" id="CLU_007308_7_0_9"/>
<dbReference type="SUPFAM" id="SSF51621">
    <property type="entry name" value="Phosphoenolpyruvate/pyruvate domain"/>
    <property type="match status" value="1"/>
</dbReference>
<dbReference type="Pfam" id="PF02896">
    <property type="entry name" value="PEP-utilizers_C"/>
    <property type="match status" value="1"/>
</dbReference>
<keyword evidence="3" id="KW-1185">Reference proteome</keyword>
<dbReference type="InterPro" id="IPR023151">
    <property type="entry name" value="PEP_util_CS"/>
</dbReference>
<dbReference type="InterPro" id="IPR000121">
    <property type="entry name" value="PEP_util_C"/>
</dbReference>
<dbReference type="PROSITE" id="PS00742">
    <property type="entry name" value="PEP_ENZYMES_2"/>
    <property type="match status" value="1"/>
</dbReference>
<dbReference type="GO" id="GO:0016772">
    <property type="term" value="F:transferase activity, transferring phosphorus-containing groups"/>
    <property type="evidence" value="ECO:0007669"/>
    <property type="project" value="InterPro"/>
</dbReference>
<evidence type="ECO:0000259" key="1">
    <source>
        <dbReference type="Pfam" id="PF02896"/>
    </source>
</evidence>
<dbReference type="Gene3D" id="3.20.20.60">
    <property type="entry name" value="Phosphoenolpyruvate-binding domains"/>
    <property type="match status" value="1"/>
</dbReference>
<feature type="domain" description="PEP-utilising enzyme C-terminal" evidence="1">
    <location>
        <begin position="2"/>
        <end position="212"/>
    </location>
</feature>
<organism evidence="2 3">
    <name type="scientific">[Clostridium] asparagiforme DSM 15981</name>
    <dbReference type="NCBI Taxonomy" id="518636"/>
    <lineage>
        <taxon>Bacteria</taxon>
        <taxon>Bacillati</taxon>
        <taxon>Bacillota</taxon>
        <taxon>Clostridia</taxon>
        <taxon>Lachnospirales</taxon>
        <taxon>Lachnospiraceae</taxon>
        <taxon>Enterocloster</taxon>
    </lineage>
</organism>
<reference evidence="2 3" key="2">
    <citation type="submission" date="2009-02" db="EMBL/GenBank/DDBJ databases">
        <title>Draft genome sequence of Clostridium asparagiforme (DSM 15981).</title>
        <authorList>
            <person name="Sudarsanam P."/>
            <person name="Ley R."/>
            <person name="Guruge J."/>
            <person name="Turnbaugh P.J."/>
            <person name="Mahowald M."/>
            <person name="Liep D."/>
            <person name="Gordon J."/>
        </authorList>
    </citation>
    <scope>NUCLEOTIDE SEQUENCE [LARGE SCALE GENOMIC DNA]</scope>
    <source>
        <strain evidence="2 3">DSM 15981</strain>
    </source>
</reference>
<name>C0D233_9FIRM</name>
<dbReference type="AlphaFoldDB" id="C0D233"/>
<dbReference type="PRINTS" id="PR01736">
    <property type="entry name" value="PHPHTRNFRASE"/>
</dbReference>
<gene>
    <name evidence="2" type="ORF">CLOSTASPAR_03322</name>
</gene>
<dbReference type="InterPro" id="IPR015813">
    <property type="entry name" value="Pyrv/PenolPyrv_kinase-like_dom"/>
</dbReference>
<evidence type="ECO:0000313" key="2">
    <source>
        <dbReference type="EMBL" id="EEG54613.1"/>
    </source>
</evidence>
<reference evidence="2 3" key="1">
    <citation type="submission" date="2009-01" db="EMBL/GenBank/DDBJ databases">
        <authorList>
            <person name="Fulton L."/>
            <person name="Clifton S."/>
            <person name="Fulton B."/>
            <person name="Xu J."/>
            <person name="Minx P."/>
            <person name="Pepin K.H."/>
            <person name="Johnson M."/>
            <person name="Bhonagiri V."/>
            <person name="Nash W.E."/>
            <person name="Mardis E.R."/>
            <person name="Wilson R.K."/>
        </authorList>
    </citation>
    <scope>NUCLEOTIDE SEQUENCE [LARGE SCALE GENOMIC DNA]</scope>
    <source>
        <strain evidence="2 3">DSM 15981</strain>
    </source>
</reference>